<proteinExistence type="predicted"/>
<organism evidence="1">
    <name type="scientific">marine metagenome</name>
    <dbReference type="NCBI Taxonomy" id="408172"/>
    <lineage>
        <taxon>unclassified sequences</taxon>
        <taxon>metagenomes</taxon>
        <taxon>ecological metagenomes</taxon>
    </lineage>
</organism>
<evidence type="ECO:0008006" key="2">
    <source>
        <dbReference type="Google" id="ProtNLM"/>
    </source>
</evidence>
<evidence type="ECO:0000313" key="1">
    <source>
        <dbReference type="EMBL" id="SUZ75550.1"/>
    </source>
</evidence>
<reference evidence="1" key="1">
    <citation type="submission" date="2018-05" db="EMBL/GenBank/DDBJ databases">
        <authorList>
            <person name="Lanie J.A."/>
            <person name="Ng W.-L."/>
            <person name="Kazmierczak K.M."/>
            <person name="Andrzejewski T.M."/>
            <person name="Davidsen T.M."/>
            <person name="Wayne K.J."/>
            <person name="Tettelin H."/>
            <person name="Glass J.I."/>
            <person name="Rusch D."/>
            <person name="Podicherti R."/>
            <person name="Tsui H.-C.T."/>
            <person name="Winkler M.E."/>
        </authorList>
    </citation>
    <scope>NUCLEOTIDE SEQUENCE</scope>
</reference>
<protein>
    <recommendedName>
        <fullName evidence="2">WbqC-like protein</fullName>
    </recommendedName>
</protein>
<sequence length="201" mass="24106">MILVELQYFPSINYFKFLNKNDILINLDSLYTRKSYRNRTIINGNNGPFNLIVPTIKNKNSKKYVDIKIDHSQNWINHHLQSMQSSYGKTPYFLFYKDLITKVLKLRHIFLFDLNYDLLTLFFKLLNFENNFRKEKLLILNGLKFDDLTHLSRINNDNEINLTSNKIYYNNYFGKNFDINVSILDLLFMKGPETRYFLNSI</sequence>
<accession>A0A381Q932</accession>
<dbReference type="AlphaFoldDB" id="A0A381Q932"/>
<dbReference type="InterPro" id="IPR014985">
    <property type="entry name" value="WbqC"/>
</dbReference>
<name>A0A381Q932_9ZZZZ</name>
<gene>
    <name evidence="1" type="ORF">METZ01_LOCUS28404</name>
</gene>
<dbReference type="Pfam" id="PF08889">
    <property type="entry name" value="WbqC"/>
    <property type="match status" value="1"/>
</dbReference>
<dbReference type="EMBL" id="UINC01001249">
    <property type="protein sequence ID" value="SUZ75550.1"/>
    <property type="molecule type" value="Genomic_DNA"/>
</dbReference>